<sequence length="216" mass="24090">MNKLVTGLLITAIPLAWLSGYWIGRADDQARQMMPGEGQTVQIEKEILHAPVSPKVSLTSGNPPVADDSPANVGDDRPQTDEEHQRQRGEALQQTGAALAAPTAPEVEHLAERDQFERGFNEHERDLQAETYFSDFLRLHDDRDAIDLQKIQCNADACQLIGQFDGEHDKWDAVLEQMRAQDWWHYKGTSSTSATRDGVTYFNVFVNKSPGAGDDD</sequence>
<keyword evidence="3" id="KW-1185">Reference proteome</keyword>
<feature type="compositionally biased region" description="Basic and acidic residues" evidence="1">
    <location>
        <begin position="74"/>
        <end position="89"/>
    </location>
</feature>
<feature type="region of interest" description="Disordered" evidence="1">
    <location>
        <begin position="54"/>
        <end position="104"/>
    </location>
</feature>
<gene>
    <name evidence="2" type="ORF">LJ739_15740</name>
</gene>
<organism evidence="2 3">
    <name type="scientific">Fluctibacter halophilus</name>
    <dbReference type="NCBI Taxonomy" id="226011"/>
    <lineage>
        <taxon>Bacteria</taxon>
        <taxon>Pseudomonadati</taxon>
        <taxon>Pseudomonadota</taxon>
        <taxon>Gammaproteobacteria</taxon>
        <taxon>Alteromonadales</taxon>
        <taxon>Alteromonadaceae</taxon>
        <taxon>Fluctibacter</taxon>
    </lineage>
</organism>
<dbReference type="EMBL" id="JAJEWP010000005">
    <property type="protein sequence ID" value="MCC2617704.1"/>
    <property type="molecule type" value="Genomic_DNA"/>
</dbReference>
<reference evidence="2 3" key="1">
    <citation type="submission" date="2021-10" db="EMBL/GenBank/DDBJ databases">
        <title>Draft genome of Aestuariibacter halophilus JC2043.</title>
        <authorList>
            <person name="Emsley S.A."/>
            <person name="Pfannmuller K.M."/>
            <person name="Ushijima B."/>
            <person name="Saw J.H."/>
            <person name="Videau P."/>
        </authorList>
    </citation>
    <scope>NUCLEOTIDE SEQUENCE [LARGE SCALE GENOMIC DNA]</scope>
    <source>
        <strain evidence="2 3">JC2043</strain>
    </source>
</reference>
<evidence type="ECO:0000313" key="2">
    <source>
        <dbReference type="EMBL" id="MCC2617704.1"/>
    </source>
</evidence>
<evidence type="ECO:0000256" key="1">
    <source>
        <dbReference type="SAM" id="MobiDB-lite"/>
    </source>
</evidence>
<dbReference type="RefSeq" id="WP_229162040.1">
    <property type="nucleotide sequence ID" value="NZ_JAJEWP010000005.1"/>
</dbReference>
<protein>
    <submittedName>
        <fullName evidence="2">Uncharacterized protein</fullName>
    </submittedName>
</protein>
<dbReference type="Proteomes" id="UP001520878">
    <property type="component" value="Unassembled WGS sequence"/>
</dbReference>
<name>A0ABS8GBA1_9ALTE</name>
<proteinExistence type="predicted"/>
<evidence type="ECO:0000313" key="3">
    <source>
        <dbReference type="Proteomes" id="UP001520878"/>
    </source>
</evidence>
<accession>A0ABS8GBA1</accession>
<comment type="caution">
    <text evidence="2">The sequence shown here is derived from an EMBL/GenBank/DDBJ whole genome shotgun (WGS) entry which is preliminary data.</text>
</comment>